<dbReference type="Proteomes" id="UP000216538">
    <property type="component" value="Unassembled WGS sequence"/>
</dbReference>
<dbReference type="Pfam" id="PF03797">
    <property type="entry name" value="Autotransporter"/>
    <property type="match status" value="1"/>
</dbReference>
<dbReference type="RefSeq" id="WP_007111000.1">
    <property type="nucleotide sequence ID" value="NZ_JH393257.1"/>
</dbReference>
<dbReference type="PROSITE" id="PS51208">
    <property type="entry name" value="AUTOTRANSPORTER"/>
    <property type="match status" value="1"/>
</dbReference>
<evidence type="ECO:0000313" key="6">
    <source>
        <dbReference type="Proteomes" id="UP000216538"/>
    </source>
</evidence>
<feature type="domain" description="Autotransporter" evidence="2">
    <location>
        <begin position="305"/>
        <end position="583"/>
    </location>
</feature>
<evidence type="ECO:0000313" key="4">
    <source>
        <dbReference type="EMBL" id="OZT73679.1"/>
    </source>
</evidence>
<proteinExistence type="predicted"/>
<evidence type="ECO:0000259" key="2">
    <source>
        <dbReference type="PROSITE" id="PS51208"/>
    </source>
</evidence>
<evidence type="ECO:0000313" key="5">
    <source>
        <dbReference type="Proteomes" id="UP000005756"/>
    </source>
</evidence>
<gene>
    <name evidence="4" type="ORF">CE457_11830</name>
    <name evidence="3" type="ORF">KUC_0008</name>
</gene>
<feature type="chain" id="PRO_5044572007" evidence="1">
    <location>
        <begin position="29"/>
        <end position="583"/>
    </location>
</feature>
<dbReference type="NCBIfam" id="TIGR01414">
    <property type="entry name" value="autotrans_barl"/>
    <property type="match status" value="1"/>
</dbReference>
<dbReference type="AlphaFoldDB" id="A0A265DWH5"/>
<keyword evidence="6" id="KW-1185">Reference proteome</keyword>
<dbReference type="OrthoDB" id="9780507at2"/>
<sequence length="583" mass="62613">MSIKSIQGITRSILATVSLTAIAPTALAALGIETNFSVTPAMGDFQSIDLFGSRNGWRNVQSATDTGQTYTYRFIAIDFTTDATGIFSFGQNSYPIDTTMAVYYSSSFDLSNLVDPNVYNDDGTDASKKCGSPNCPLITAELVEGARNTLVISTYNPDTGNSLELPISAYAIGPGNVVFTLYELAPEEPVEETIPEVPEEELVNEPAPTPEPEAPPVYYVSVFDSASAFSNISAYNAANIIDSTPELLALFVGLQNDAQRSTAATQTLPLLNGSSSQVTQGTLASMNRTVDARQAELRGLSSGDEAKRAQSFWIKPFGSWAKQDDRNGVSGFDVTTSGVVVGYDTEATPQLLLGGAFGYANSSVDSNSSIAPQQMDIDSYQLLGYGRYEIAPTLDVSFQADVGVNDNQGKRHVTFINSTAESSYDSYTGHLGLGLNKRFTISPKDQAITSLVTDYTWFKDEAYQEEGAGILNLSVEDRTTESWVMGVRSEWIHQINSAFALNASLGAGYDLLDEQAAITSAYAAAPSANFTTAGLDLEPWNANAGTGLTYTTLNGVDISALYQAEHRSDFLNQTASLKVTWEF</sequence>
<dbReference type="InterPro" id="IPR006315">
    <property type="entry name" value="OM_autotransptr_brl_dom"/>
</dbReference>
<reference evidence="4 6" key="2">
    <citation type="submission" date="2017-07" db="EMBL/GenBank/DDBJ databases">
        <title>Shotgun whole genome sequences of three halophilic bacterial isolates.</title>
        <authorList>
            <person name="Pozzo T."/>
            <person name="Higdon S.M."/>
            <person name="Quillaguaman J."/>
        </authorList>
    </citation>
    <scope>NUCLEOTIDE SEQUENCE [LARGE SCALE GENOMIC DNA]</scope>
    <source>
        <strain evidence="4 6">LC1</strain>
    </source>
</reference>
<organism evidence="3 5">
    <name type="scientific">Vreelandella boliviensis LC1</name>
    <dbReference type="NCBI Taxonomy" id="1072583"/>
    <lineage>
        <taxon>Bacteria</taxon>
        <taxon>Pseudomonadati</taxon>
        <taxon>Pseudomonadota</taxon>
        <taxon>Gammaproteobacteria</taxon>
        <taxon>Oceanospirillales</taxon>
        <taxon>Halomonadaceae</taxon>
        <taxon>Vreelandella</taxon>
    </lineage>
</organism>
<reference evidence="3 5" key="1">
    <citation type="submission" date="2011-10" db="EMBL/GenBank/DDBJ databases">
        <authorList>
            <person name="Quillaguamn J."/>
            <person name="Guzmn D."/>
            <person name="Balderrama-Subieta A."/>
            <person name="Cardona-Ortuo C."/>
            <person name="Guevara-Martnez M."/>
            <person name="Callisaya-Quispe N."/>
        </authorList>
    </citation>
    <scope>NUCLEOTIDE SEQUENCE [LARGE SCALE GENOMIC DNA]</scope>
    <source>
        <strain evidence="3 5">LC1</strain>
    </source>
</reference>
<dbReference type="EMBL" id="NPEY01000008">
    <property type="protein sequence ID" value="OZT73679.1"/>
    <property type="molecule type" value="Genomic_DNA"/>
</dbReference>
<name>A0A265DWH5_9GAMM</name>
<feature type="signal peptide" evidence="1">
    <location>
        <begin position="1"/>
        <end position="28"/>
    </location>
</feature>
<evidence type="ECO:0000313" key="3">
    <source>
        <dbReference type="EMBL" id="EHJ93064.1"/>
    </source>
</evidence>
<dbReference type="Gene3D" id="2.40.128.130">
    <property type="entry name" value="Autotransporter beta-domain"/>
    <property type="match status" value="1"/>
</dbReference>
<dbReference type="Proteomes" id="UP000005756">
    <property type="component" value="Unassembled WGS sequence"/>
</dbReference>
<dbReference type="STRING" id="1072583.KUC_0008"/>
<dbReference type="SUPFAM" id="SSF103515">
    <property type="entry name" value="Autotransporter"/>
    <property type="match status" value="1"/>
</dbReference>
<keyword evidence="1" id="KW-0732">Signal</keyword>
<protein>
    <submittedName>
        <fullName evidence="3">Outer membrane protein B</fullName>
    </submittedName>
</protein>
<dbReference type="InterPro" id="IPR005546">
    <property type="entry name" value="Autotransporte_beta"/>
</dbReference>
<evidence type="ECO:0000256" key="1">
    <source>
        <dbReference type="SAM" id="SignalP"/>
    </source>
</evidence>
<accession>A0A265DWH5</accession>
<dbReference type="SMART" id="SM00869">
    <property type="entry name" value="Autotransporter"/>
    <property type="match status" value="1"/>
</dbReference>
<dbReference type="GO" id="GO:0019867">
    <property type="term" value="C:outer membrane"/>
    <property type="evidence" value="ECO:0007669"/>
    <property type="project" value="InterPro"/>
</dbReference>
<dbReference type="EMBL" id="JH393257">
    <property type="protein sequence ID" value="EHJ93064.1"/>
    <property type="molecule type" value="Genomic_DNA"/>
</dbReference>
<dbReference type="InterPro" id="IPR036709">
    <property type="entry name" value="Autotransporte_beta_dom_sf"/>
</dbReference>